<feature type="compositionally biased region" description="Polar residues" evidence="1">
    <location>
        <begin position="1487"/>
        <end position="1502"/>
    </location>
</feature>
<evidence type="ECO:0000313" key="4">
    <source>
        <dbReference type="Proteomes" id="UP000037035"/>
    </source>
</evidence>
<reference evidence="3 4" key="1">
    <citation type="submission" date="2015-08" db="EMBL/GenBank/DDBJ databases">
        <title>Next Generation Sequencing and Analysis of the Genome of Puccinia sorghi L Schw, the Causal Agent of Maize Common Rust.</title>
        <authorList>
            <person name="Rochi L."/>
            <person name="Burguener G."/>
            <person name="Darino M."/>
            <person name="Turjanski A."/>
            <person name="Kreff E."/>
            <person name="Dieguez M.J."/>
            <person name="Sacco F."/>
        </authorList>
    </citation>
    <scope>NUCLEOTIDE SEQUENCE [LARGE SCALE GENOMIC DNA]</scope>
    <source>
        <strain evidence="3 4">RO10H11247</strain>
    </source>
</reference>
<feature type="compositionally biased region" description="Polar residues" evidence="1">
    <location>
        <begin position="1022"/>
        <end position="1036"/>
    </location>
</feature>
<feature type="region of interest" description="Disordered" evidence="1">
    <location>
        <begin position="1050"/>
        <end position="1070"/>
    </location>
</feature>
<feature type="region of interest" description="Disordered" evidence="1">
    <location>
        <begin position="1452"/>
        <end position="1503"/>
    </location>
</feature>
<sequence>MFVVEVADGLNEVKKRQYFCRDFCRPPFVVILPRAPLADIMDLLPRLPLPLVTLIHTLQAKSPYLFFTLTHITQKKMTCDKNFDPYDKCWCAADIKSFIYRINPQQKIPGKLKLDELRAIAMDLVVERNSQTNSFPTTSIRSTRNSFNFNSDFSTKSLNESYFSTQALTKTPKPSTKNSTSTNSTSTATSAQKSSTSKPTPTAGQPAPTTQQKIPGKLKLDELRAIAMDLVVECNSQTNSFPTTSIRSTHNSPTSAQKPSTKGTSAHKPSLKATSAQNPSIKETSAPKPSTNNSTSTNSTSTATSAQKASTSKPTPTAGQPAPKSLHALELTSGSTSCTSQKPSPHRESTSSKTSAAPKRLALLPTVSSSQSPLKRSKVNPPAPTTVPKTLPPGPYHVAQQAPPLVAHPLPRPPAAAHATMKVLAGKTVSTTSTRSAARPVAQANTQPPAASASHIACPDLALTRKRGASVHFKASVKSATKKKCTSVLPSPSEEAYDTQQLGGDYSLGEDNAKESNSSEDSAKFASSDGSEGSSLSDFSESSEASPSSQESEIQEAAVMTPTVISSNSSDVSPTSARASPKPQISTRTTDSNINPSSHDNHYNLHVARSTRRAHVSSSNQHPAQNPHNSHHQPSGRSSSVSTRIKHDHVSTHKNQQSQRLNTQRRSGGKGSIVQAPPQQPHTPGGSRTHQKNFHAPSVQDRNSQRTGPTVSTQAHAHHNGLDEERLHEYMPGYCQPTPSTQPAHPEATGGNSKIPSQPRRIVIPPNKPRMEPQQSFLGCSTNFTLPPMQPQPRNSYDTSALTACYSSEQLFQPLNPVHPPVKPPKQSIFSSTSQTSCSPAASTNMTTDGRPFSFTIPGIGTFTLVSDNNNAPQVPSTNHPGASDLPVEAPANPTSGASAAPEPQANINQMPQNPPPPLWLRLTDHQEKPSSPPPPPPPLPPPPPPKPKAKWIPLPLTDSTPPKEDESQPNEQPPEDLEDLIVSKDAVDSPSEWRVRLASIENSLKGIVHTHQPATLPQPPQANTQGSTSSGAQNTTQCSSFTIFQPIESSSRLGSSPPKPCSPMPADTHLTSLPLRQQCTATSQSCSSLFSTLPRAPPTTQLTSLSLFAPPLATHILSQSVSSLEKPGPTPTSSNTLFPSIPAKPIQLTNMPLPSHTHNLNLTSQPVNSTDTQLRDNHPQPFTFSVAPSSTTAPTSVLTNPRSLFPALDIKQESRIQHTVSLPARSPFTFLSLNDARSSKTHSGSSPDVVQDRESATKDACSSGSATSQPITSPTMTTPTTAAPTSPMAAASTPEKQQNVPHDPVKYFAALLASRSCSSEPTPSTTPLSRSHIYPRPPIWHLNKSKLSPQTLPTRHLNKSKPSPQTLLSRHLKKSKPSPQTLPTRHLKKSKPSPQTLPTPLHLSLDFLHPTPAAAHKPCTPAVNDLSHLSPSRDQGPITLQQIEQLYPSDSDAKESWTVPPLGLSTSSSPSRILENDFVKSPQMPPMTSQHGRSTTGSRISGPTIGRCSSIAVAKRTCKLLISCADSGLSPILPASYNASITSNYLFPPFFPLFCSFFLVCPVLFFLYIIVDLPIRVCYANLFYSATFLNHPPSPTNIFTDSHDALTQGLLRVLKL</sequence>
<feature type="compositionally biased region" description="Polar residues" evidence="1">
    <location>
        <begin position="653"/>
        <end position="666"/>
    </location>
</feature>
<keyword evidence="2" id="KW-0812">Transmembrane</keyword>
<feature type="compositionally biased region" description="Polar residues" evidence="1">
    <location>
        <begin position="272"/>
        <end position="283"/>
    </location>
</feature>
<feature type="compositionally biased region" description="Low complexity" evidence="1">
    <location>
        <begin position="525"/>
        <end position="556"/>
    </location>
</feature>
<feature type="transmembrane region" description="Helical" evidence="2">
    <location>
        <begin position="1551"/>
        <end position="1572"/>
    </location>
</feature>
<feature type="compositionally biased region" description="Polar residues" evidence="1">
    <location>
        <begin position="332"/>
        <end position="343"/>
    </location>
</feature>
<evidence type="ECO:0000313" key="3">
    <source>
        <dbReference type="EMBL" id="KNZ59584.1"/>
    </source>
</evidence>
<feature type="compositionally biased region" description="Polar residues" evidence="1">
    <location>
        <begin position="563"/>
        <end position="598"/>
    </location>
</feature>
<evidence type="ECO:0000256" key="2">
    <source>
        <dbReference type="SAM" id="Phobius"/>
    </source>
</evidence>
<feature type="compositionally biased region" description="Basic and acidic residues" evidence="1">
    <location>
        <begin position="982"/>
        <end position="992"/>
    </location>
</feature>
<dbReference type="EMBL" id="LAVV01006503">
    <property type="protein sequence ID" value="KNZ59584.1"/>
    <property type="molecule type" value="Genomic_DNA"/>
</dbReference>
<feature type="compositionally biased region" description="Low complexity" evidence="1">
    <location>
        <begin position="1317"/>
        <end position="1332"/>
    </location>
</feature>
<dbReference type="VEuPathDB" id="FungiDB:VP01_169g3"/>
<feature type="compositionally biased region" description="Polar residues" evidence="1">
    <location>
        <begin position="700"/>
        <end position="715"/>
    </location>
</feature>
<keyword evidence="2" id="KW-1133">Transmembrane helix</keyword>
<feature type="compositionally biased region" description="Low complexity" evidence="1">
    <location>
        <begin position="169"/>
        <end position="212"/>
    </location>
</feature>
<keyword evidence="4" id="KW-1185">Reference proteome</keyword>
<feature type="region of interest" description="Disordered" evidence="1">
    <location>
        <begin position="1317"/>
        <end position="1399"/>
    </location>
</feature>
<feature type="compositionally biased region" description="Low complexity" evidence="1">
    <location>
        <begin position="825"/>
        <end position="844"/>
    </location>
</feature>
<feature type="compositionally biased region" description="Polar residues" evidence="1">
    <location>
        <begin position="1261"/>
        <end position="1272"/>
    </location>
</feature>
<organism evidence="3 4">
    <name type="scientific">Puccinia sorghi</name>
    <dbReference type="NCBI Taxonomy" id="27349"/>
    <lineage>
        <taxon>Eukaryota</taxon>
        <taxon>Fungi</taxon>
        <taxon>Dikarya</taxon>
        <taxon>Basidiomycota</taxon>
        <taxon>Pucciniomycotina</taxon>
        <taxon>Pucciniomycetes</taxon>
        <taxon>Pucciniales</taxon>
        <taxon>Pucciniaceae</taxon>
        <taxon>Puccinia</taxon>
    </lineage>
</organism>
<feature type="compositionally biased region" description="Polar residues" evidence="1">
    <location>
        <begin position="238"/>
        <end position="264"/>
    </location>
</feature>
<dbReference type="OrthoDB" id="2519244at2759"/>
<feature type="region of interest" description="Disordered" evidence="1">
    <location>
        <begin position="1237"/>
        <end position="1301"/>
    </location>
</feature>
<keyword evidence="2" id="KW-0472">Membrane</keyword>
<feature type="region of interest" description="Disordered" evidence="1">
    <location>
        <begin position="238"/>
        <end position="400"/>
    </location>
</feature>
<feature type="compositionally biased region" description="Low complexity" evidence="1">
    <location>
        <begin position="1461"/>
        <end position="1474"/>
    </location>
</feature>
<name>A0A0L6VFS1_9BASI</name>
<accession>A0A0L6VFS1</accession>
<feature type="compositionally biased region" description="Polar residues" evidence="1">
    <location>
        <begin position="1237"/>
        <end position="1249"/>
    </location>
</feature>
<comment type="caution">
    <text evidence="3">The sequence shown here is derived from an EMBL/GenBank/DDBJ whole genome shotgun (WGS) entry which is preliminary data.</text>
</comment>
<feature type="compositionally biased region" description="Low complexity" evidence="1">
    <location>
        <begin position="284"/>
        <end position="315"/>
    </location>
</feature>
<gene>
    <name evidence="3" type="ORF">VP01_169g3</name>
</gene>
<feature type="region of interest" description="Disordered" evidence="1">
    <location>
        <begin position="167"/>
        <end position="216"/>
    </location>
</feature>
<feature type="compositionally biased region" description="Pro residues" evidence="1">
    <location>
        <begin position="931"/>
        <end position="947"/>
    </location>
</feature>
<feature type="compositionally biased region" description="Polar residues" evidence="1">
    <location>
        <begin position="616"/>
        <end position="643"/>
    </location>
</feature>
<evidence type="ECO:0000256" key="1">
    <source>
        <dbReference type="SAM" id="MobiDB-lite"/>
    </source>
</evidence>
<feature type="region of interest" description="Disordered" evidence="1">
    <location>
        <begin position="1012"/>
        <end position="1036"/>
    </location>
</feature>
<dbReference type="Proteomes" id="UP000037035">
    <property type="component" value="Unassembled WGS sequence"/>
</dbReference>
<dbReference type="STRING" id="27349.A0A0L6VFS1"/>
<feature type="region of interest" description="Disordered" evidence="1">
    <location>
        <begin position="482"/>
        <end position="718"/>
    </location>
</feature>
<feature type="compositionally biased region" description="Pro residues" evidence="1">
    <location>
        <begin position="381"/>
        <end position="395"/>
    </location>
</feature>
<feature type="compositionally biased region" description="Polar residues" evidence="1">
    <location>
        <begin position="867"/>
        <end position="881"/>
    </location>
</feature>
<proteinExistence type="predicted"/>
<feature type="compositionally biased region" description="Low complexity" evidence="1">
    <location>
        <begin position="1273"/>
        <end position="1295"/>
    </location>
</feature>
<feature type="region of interest" description="Disordered" evidence="1">
    <location>
        <begin position="821"/>
        <end position="850"/>
    </location>
</feature>
<feature type="region of interest" description="Disordered" evidence="1">
    <location>
        <begin position="731"/>
        <end position="760"/>
    </location>
</feature>
<feature type="region of interest" description="Disordered" evidence="1">
    <location>
        <begin position="867"/>
        <end position="992"/>
    </location>
</feature>
<protein>
    <submittedName>
        <fullName evidence="3">Uncharacterized protein</fullName>
    </submittedName>
</protein>